<evidence type="ECO:0000313" key="1">
    <source>
        <dbReference type="EMBL" id="MDP9792145.1"/>
    </source>
</evidence>
<name>A0ABT9ML48_9ACTN</name>
<organism evidence="1 2">
    <name type="scientific">Catenuloplanes nepalensis</name>
    <dbReference type="NCBI Taxonomy" id="587533"/>
    <lineage>
        <taxon>Bacteria</taxon>
        <taxon>Bacillati</taxon>
        <taxon>Actinomycetota</taxon>
        <taxon>Actinomycetes</taxon>
        <taxon>Micromonosporales</taxon>
        <taxon>Micromonosporaceae</taxon>
        <taxon>Catenuloplanes</taxon>
    </lineage>
</organism>
<proteinExistence type="predicted"/>
<dbReference type="EMBL" id="JAUSRA010000001">
    <property type="protein sequence ID" value="MDP9792145.1"/>
    <property type="molecule type" value="Genomic_DNA"/>
</dbReference>
<reference evidence="1 2" key="1">
    <citation type="submission" date="2023-07" db="EMBL/GenBank/DDBJ databases">
        <title>Sequencing the genomes of 1000 actinobacteria strains.</title>
        <authorList>
            <person name="Klenk H.-P."/>
        </authorList>
    </citation>
    <scope>NUCLEOTIDE SEQUENCE [LARGE SCALE GENOMIC DNA]</scope>
    <source>
        <strain evidence="1 2">DSM 44710</strain>
    </source>
</reference>
<sequence>MTEAKRNRLTVATAVRAGRQQAGDAIGSAGRPRR</sequence>
<comment type="caution">
    <text evidence="1">The sequence shown here is derived from an EMBL/GenBank/DDBJ whole genome shotgun (WGS) entry which is preliminary data.</text>
</comment>
<protein>
    <submittedName>
        <fullName evidence="1">Uncharacterized protein</fullName>
    </submittedName>
</protein>
<gene>
    <name evidence="1" type="ORF">J2S43_000657</name>
</gene>
<evidence type="ECO:0000313" key="2">
    <source>
        <dbReference type="Proteomes" id="UP001240984"/>
    </source>
</evidence>
<keyword evidence="2" id="KW-1185">Reference proteome</keyword>
<accession>A0ABT9ML48</accession>
<dbReference type="Proteomes" id="UP001240984">
    <property type="component" value="Unassembled WGS sequence"/>
</dbReference>